<evidence type="ECO:0000313" key="3">
    <source>
        <dbReference type="Proteomes" id="UP000186235"/>
    </source>
</evidence>
<evidence type="ECO:0000256" key="1">
    <source>
        <dbReference type="SAM" id="Phobius"/>
    </source>
</evidence>
<reference evidence="3" key="1">
    <citation type="submission" date="2017-01" db="EMBL/GenBank/DDBJ databases">
        <authorList>
            <person name="Varghese N."/>
            <person name="Submissions S."/>
        </authorList>
    </citation>
    <scope>NUCLEOTIDE SEQUENCE [LARGE SCALE GENOMIC DNA]</scope>
    <source>
        <strain evidence="3">3bp</strain>
    </source>
</reference>
<name>A0A1N6TQ76_9MICO</name>
<proteinExistence type="predicted"/>
<keyword evidence="3" id="KW-1185">Reference proteome</keyword>
<dbReference type="Proteomes" id="UP000186235">
    <property type="component" value="Unassembled WGS sequence"/>
</dbReference>
<gene>
    <name evidence="2" type="ORF">SAMN05518682_2857</name>
</gene>
<keyword evidence="1" id="KW-0812">Transmembrane</keyword>
<feature type="transmembrane region" description="Helical" evidence="1">
    <location>
        <begin position="317"/>
        <end position="341"/>
    </location>
</feature>
<keyword evidence="1" id="KW-0472">Membrane</keyword>
<organism evidence="2 3">
    <name type="scientific">Cellulosimicrobium aquatile</name>
    <dbReference type="NCBI Taxonomy" id="1612203"/>
    <lineage>
        <taxon>Bacteria</taxon>
        <taxon>Bacillati</taxon>
        <taxon>Actinomycetota</taxon>
        <taxon>Actinomycetes</taxon>
        <taxon>Micrococcales</taxon>
        <taxon>Promicromonosporaceae</taxon>
        <taxon>Cellulosimicrobium</taxon>
    </lineage>
</organism>
<keyword evidence="1" id="KW-1133">Transmembrane helix</keyword>
<accession>A0A1N6TQ76</accession>
<dbReference type="AlphaFoldDB" id="A0A1N6TQ76"/>
<evidence type="ECO:0008006" key="4">
    <source>
        <dbReference type="Google" id="ProtNLM"/>
    </source>
</evidence>
<sequence length="355" mass="36789">MRPRSVASEAARNLRSGTTRALLLAVAFVLLVGTLAALDTRAVVDVLRGAADFRASGAAIATLAAPGRVDGGRCEAFGDVPGITAGAYRAGEPLRALSLPSSRLSVFDVTPGLLDVLTGTTTPARTSGVWLSAELAETLGVVAGDRLATFSGDATVAGIYAYPDDGRDRALAYAVLTPVPPAGTFDVCWAEAWPVDAGSSALLPTALLPGTDPTEATLGQLNTRLGAEHDALDLLAHRLTRHAPVAALLTGFVLGAASVRARRLELAAALHARVPRPALAWQVLLEVLAWTLAGALIAGACLLWISRWGNPDPGAEAWWTGLRVVAVGTGGALLGALLGVLGTRERSLFRYFKDR</sequence>
<dbReference type="EMBL" id="FTMI01000005">
    <property type="protein sequence ID" value="SIQ55463.1"/>
    <property type="molecule type" value="Genomic_DNA"/>
</dbReference>
<feature type="transmembrane region" description="Helical" evidence="1">
    <location>
        <begin position="243"/>
        <end position="262"/>
    </location>
</feature>
<evidence type="ECO:0000313" key="2">
    <source>
        <dbReference type="EMBL" id="SIQ55463.1"/>
    </source>
</evidence>
<protein>
    <recommendedName>
        <fullName evidence="4">MacB-like periplasmic core domain-containing protein</fullName>
    </recommendedName>
</protein>
<feature type="transmembrane region" description="Helical" evidence="1">
    <location>
        <begin position="283"/>
        <end position="305"/>
    </location>
</feature>